<dbReference type="InterPro" id="IPR009366">
    <property type="entry name" value="Protein_Veg"/>
</dbReference>
<keyword evidence="2" id="KW-1185">Reference proteome</keyword>
<dbReference type="KEGG" id="lsn:LSA_04000"/>
<evidence type="ECO:0008006" key="3">
    <source>
        <dbReference type="Google" id="ProtNLM"/>
    </source>
</evidence>
<proteinExistence type="predicted"/>
<protein>
    <recommendedName>
        <fullName evidence="3">Veg protein</fullName>
    </recommendedName>
</protein>
<sequence length="77" mass="8703">MNLPDIKSWIKGHLGSDIKVTEQAGRKRTNEYEGVLSEVFPAVFIVDLESNEQPAQASFTYSKILTEDIEVTFINKD</sequence>
<dbReference type="EMBL" id="CP002461">
    <property type="protein sequence ID" value="AEN98848.1"/>
    <property type="molecule type" value="Genomic_DNA"/>
</dbReference>
<dbReference type="AlphaFoldDB" id="G2KU33"/>
<dbReference type="HOGENOM" id="CLU_153735_1_0_9"/>
<evidence type="ECO:0000313" key="2">
    <source>
        <dbReference type="Proteomes" id="UP000001285"/>
    </source>
</evidence>
<dbReference type="Proteomes" id="UP000001285">
    <property type="component" value="Chromosome"/>
</dbReference>
<dbReference type="PANTHER" id="PTHR40026">
    <property type="entry name" value="PROTEIN VEG"/>
    <property type="match status" value="1"/>
</dbReference>
<dbReference type="eggNOG" id="COG4466">
    <property type="taxonomic scope" value="Bacteria"/>
</dbReference>
<organism evidence="1 2">
    <name type="scientific">Fructilactobacillus sanfranciscensis (strain TMW 1.1304)</name>
    <name type="common">Lactobacillus sanfranciscensis</name>
    <dbReference type="NCBI Taxonomy" id="714313"/>
    <lineage>
        <taxon>Bacteria</taxon>
        <taxon>Bacillati</taxon>
        <taxon>Bacillota</taxon>
        <taxon>Bacilli</taxon>
        <taxon>Lactobacillales</taxon>
        <taxon>Lactobacillaceae</taxon>
        <taxon>Fructilactobacillus</taxon>
    </lineage>
</organism>
<dbReference type="Pfam" id="PF06257">
    <property type="entry name" value="VEG"/>
    <property type="match status" value="1"/>
</dbReference>
<gene>
    <name evidence="1" type="ordered locus">LSA_04000</name>
</gene>
<dbReference type="PANTHER" id="PTHR40026:SF1">
    <property type="entry name" value="PROTEIN VEG"/>
    <property type="match status" value="1"/>
</dbReference>
<name>G2KU33_FRUST</name>
<dbReference type="RefSeq" id="WP_014081707.1">
    <property type="nucleotide sequence ID" value="NC_015978.1"/>
</dbReference>
<dbReference type="GeneID" id="93160266"/>
<dbReference type="STRING" id="714313.LSA_04000"/>
<dbReference type="Gene3D" id="2.30.30.100">
    <property type="match status" value="1"/>
</dbReference>
<evidence type="ECO:0000313" key="1">
    <source>
        <dbReference type="EMBL" id="AEN98848.1"/>
    </source>
</evidence>
<accession>G2KU33</accession>
<dbReference type="GO" id="GO:0006355">
    <property type="term" value="P:regulation of DNA-templated transcription"/>
    <property type="evidence" value="ECO:0007669"/>
    <property type="project" value="InterPro"/>
</dbReference>
<reference evidence="1 2" key="1">
    <citation type="journal article" date="2011" name="Microb. Cell Fact.">
        <title>Genomic analysis reveals Lactobacillus sanfranciscensis as stable element in traditional sourdoughs.</title>
        <authorList>
            <person name="Vogel R.F."/>
            <person name="Pavlovic M."/>
            <person name="Ehrmann M.A."/>
            <person name="Wiezer A."/>
            <person name="Liesegang H."/>
            <person name="Offschanka S."/>
            <person name="Voget S."/>
            <person name="Angelov A."/>
            <person name="Bocker G."/>
            <person name="Liebl W."/>
        </authorList>
    </citation>
    <scope>NUCLEOTIDE SEQUENCE [LARGE SCALE GENOMIC DNA]</scope>
    <source>
        <strain evidence="1 2">TMW 1.1304</strain>
    </source>
</reference>